<feature type="region of interest" description="Disordered" evidence="2">
    <location>
        <begin position="1"/>
        <end position="40"/>
    </location>
</feature>
<dbReference type="Proteomes" id="UP001159427">
    <property type="component" value="Unassembled WGS sequence"/>
</dbReference>
<evidence type="ECO:0008006" key="5">
    <source>
        <dbReference type="Google" id="ProtNLM"/>
    </source>
</evidence>
<accession>A0ABN8LP42</accession>
<evidence type="ECO:0000256" key="1">
    <source>
        <dbReference type="SAM" id="Coils"/>
    </source>
</evidence>
<reference evidence="3 4" key="1">
    <citation type="submission" date="2022-05" db="EMBL/GenBank/DDBJ databases">
        <authorList>
            <consortium name="Genoscope - CEA"/>
            <person name="William W."/>
        </authorList>
    </citation>
    <scope>NUCLEOTIDE SEQUENCE [LARGE SCALE GENOMIC DNA]</scope>
</reference>
<organism evidence="3 4">
    <name type="scientific">Porites evermanni</name>
    <dbReference type="NCBI Taxonomy" id="104178"/>
    <lineage>
        <taxon>Eukaryota</taxon>
        <taxon>Metazoa</taxon>
        <taxon>Cnidaria</taxon>
        <taxon>Anthozoa</taxon>
        <taxon>Hexacorallia</taxon>
        <taxon>Scleractinia</taxon>
        <taxon>Fungiina</taxon>
        <taxon>Poritidae</taxon>
        <taxon>Porites</taxon>
    </lineage>
</organism>
<feature type="compositionally biased region" description="Basic residues" evidence="2">
    <location>
        <begin position="434"/>
        <end position="448"/>
    </location>
</feature>
<evidence type="ECO:0000313" key="3">
    <source>
        <dbReference type="EMBL" id="CAH3016799.1"/>
    </source>
</evidence>
<comment type="caution">
    <text evidence="3">The sequence shown here is derived from an EMBL/GenBank/DDBJ whole genome shotgun (WGS) entry which is preliminary data.</text>
</comment>
<keyword evidence="4" id="KW-1185">Reference proteome</keyword>
<feature type="coiled-coil region" evidence="1">
    <location>
        <begin position="272"/>
        <end position="325"/>
    </location>
</feature>
<dbReference type="EMBL" id="CALNXI010000048">
    <property type="protein sequence ID" value="CAH3016799.1"/>
    <property type="molecule type" value="Genomic_DNA"/>
</dbReference>
<evidence type="ECO:0000256" key="2">
    <source>
        <dbReference type="SAM" id="MobiDB-lite"/>
    </source>
</evidence>
<feature type="region of interest" description="Disordered" evidence="2">
    <location>
        <begin position="434"/>
        <end position="468"/>
    </location>
</feature>
<protein>
    <recommendedName>
        <fullName evidence="5">RNA-directed DNA polymerase from transposon X-element</fullName>
    </recommendedName>
</protein>
<gene>
    <name evidence="3" type="ORF">PEVE_00032708</name>
</gene>
<proteinExistence type="predicted"/>
<sequence>MADQSTSLDEKDDVELQVGGDSSNTRRAHNERRSERRGNTTRLVSEINNEGKKKIEIVNSLQLCPLEQNKSIIENELLRASSERSKNRLQGLLYVLDQLFLPVKDFSGILRTKSSMPFNEALEYFLAFQPHHSGVPTKYQRGVFREALLHEKHGLRINIIRISERSEYVALRPENVDLEPLLLHVFNDINDNSKIGDGALVLDKETLQGIVSTMDSEWDKVCLRVVLRSIYSRDEMQGLGFDPDNLPSMTERVKFVAEEVKNADEAAVDLVRLRLTSKKEILEKKISEKERLYEKKRHVWSTNTVEEILSDIQELKEKVQDVHNLLFCKPTDTCYQRKRQMLKRQASSLIESNRLKRRKLSSQGPKLRLDGDDEDFIAKAIEDKASYHGRRHDTVLYTGQRVKKKNLLTIANYRLAQRGKKLIRSATTVYNRARPRNKRSVQAKRHTGKGLFCWKKPPKGEEKSNENTHYQRAHVKNIKMRFWGARNAESTKFCFMRSMDDKAYLRPGTSEGFEKARNLRILTLTDEEKARKLPKYDWPEKMVYVTPGSHRIFTKSSVMADNDEKLVTEDDRHHVIVRPKAIVGSSGSVWASETIRLRHEDPAAFEVENTETNAEYSLGFRKCCARLHDDLFLYYDMTESDDLNKITEEHNCKFYAYEKQRAGHLKLRLEKILQLSEVTEMSEHNKSLLACRVIPTIKDILNAIDEVANSDAPVDTAESRVQSVLRVSRPCKQGLEIVSDLCLPPVKPRWADLTDAGPGVGVSNYEVRFRDAELARIHNSDYRVRCHRSRGDSGQGEAERTNSAISDALVDGATLEWEKYGRFEDLSEDEIKAMSLHS</sequence>
<evidence type="ECO:0000313" key="4">
    <source>
        <dbReference type="Proteomes" id="UP001159427"/>
    </source>
</evidence>
<keyword evidence="1" id="KW-0175">Coiled coil</keyword>
<name>A0ABN8LP42_9CNID</name>